<dbReference type="RefSeq" id="WP_269478708.1">
    <property type="nucleotide sequence ID" value="NZ_JAOSHN010000009.1"/>
</dbReference>
<protein>
    <submittedName>
        <fullName evidence="1">Uncharacterized protein</fullName>
    </submittedName>
</protein>
<organism evidence="1 2">
    <name type="scientific">Hominibacterium faecale</name>
    <dbReference type="NCBI Taxonomy" id="2839743"/>
    <lineage>
        <taxon>Bacteria</taxon>
        <taxon>Bacillati</taxon>
        <taxon>Bacillota</taxon>
        <taxon>Clostridia</taxon>
        <taxon>Peptostreptococcales</taxon>
        <taxon>Anaerovoracaceae</taxon>
        <taxon>Hominibacterium</taxon>
    </lineage>
</organism>
<proteinExistence type="predicted"/>
<dbReference type="AlphaFoldDB" id="A0A9J6QY17"/>
<dbReference type="InterPro" id="IPR036907">
    <property type="entry name" value="5'-Nucleotdase_C_sf"/>
</dbReference>
<accession>A0A9J6QY17</accession>
<keyword evidence="2" id="KW-1185">Reference proteome</keyword>
<comment type="caution">
    <text evidence="1">The sequence shown here is derived from an EMBL/GenBank/DDBJ whole genome shotgun (WGS) entry which is preliminary data.</text>
</comment>
<evidence type="ECO:0000313" key="1">
    <source>
        <dbReference type="EMBL" id="MCU7380377.1"/>
    </source>
</evidence>
<reference evidence="1" key="1">
    <citation type="submission" date="2022-09" db="EMBL/GenBank/DDBJ databases">
        <title>Culturomic study of gut microbiota in children with autism spectrum disorder.</title>
        <authorList>
            <person name="Efimov B.A."/>
            <person name="Chaplin A.V."/>
            <person name="Sokolova S.R."/>
            <person name="Pikina A.P."/>
            <person name="Korzhanova M."/>
            <person name="Belova V."/>
            <person name="Korostin D."/>
        </authorList>
    </citation>
    <scope>NUCLEOTIDE SEQUENCE</scope>
    <source>
        <strain evidence="1">ASD5510</strain>
    </source>
</reference>
<dbReference type="SUPFAM" id="SSF55816">
    <property type="entry name" value="5'-nucleotidase (syn. UDP-sugar hydrolase), C-terminal domain"/>
    <property type="match status" value="1"/>
</dbReference>
<dbReference type="EMBL" id="JAOSHN010000009">
    <property type="protein sequence ID" value="MCU7380377.1"/>
    <property type="molecule type" value="Genomic_DNA"/>
</dbReference>
<sequence length="76" mass="8324">MLKLTLEDGSEIEDDKVYTVAAWATSIDESYIASALKSHSELGSNIDLVTASVKKAGTISPPKDNRITLVWDKKEE</sequence>
<dbReference type="Proteomes" id="UP001065549">
    <property type="component" value="Unassembled WGS sequence"/>
</dbReference>
<gene>
    <name evidence="1" type="ORF">OBO34_18870</name>
</gene>
<dbReference type="GO" id="GO:0016787">
    <property type="term" value="F:hydrolase activity"/>
    <property type="evidence" value="ECO:0007669"/>
    <property type="project" value="InterPro"/>
</dbReference>
<name>A0A9J6QY17_9FIRM</name>
<dbReference type="GO" id="GO:0009166">
    <property type="term" value="P:nucleotide catabolic process"/>
    <property type="evidence" value="ECO:0007669"/>
    <property type="project" value="InterPro"/>
</dbReference>
<dbReference type="Gene3D" id="3.90.780.10">
    <property type="entry name" value="5'-Nucleotidase, C-terminal domain"/>
    <property type="match status" value="1"/>
</dbReference>
<evidence type="ECO:0000313" key="2">
    <source>
        <dbReference type="Proteomes" id="UP001065549"/>
    </source>
</evidence>